<organism evidence="2 3">
    <name type="scientific">Saprolegnia diclina (strain VS20)</name>
    <dbReference type="NCBI Taxonomy" id="1156394"/>
    <lineage>
        <taxon>Eukaryota</taxon>
        <taxon>Sar</taxon>
        <taxon>Stramenopiles</taxon>
        <taxon>Oomycota</taxon>
        <taxon>Saprolegniomycetes</taxon>
        <taxon>Saprolegniales</taxon>
        <taxon>Saprolegniaceae</taxon>
        <taxon>Saprolegnia</taxon>
    </lineage>
</organism>
<dbReference type="AlphaFoldDB" id="T0RSE4"/>
<dbReference type="OrthoDB" id="74143at2759"/>
<keyword evidence="3" id="KW-1185">Reference proteome</keyword>
<evidence type="ECO:0000313" key="3">
    <source>
        <dbReference type="Proteomes" id="UP000030762"/>
    </source>
</evidence>
<dbReference type="GeneID" id="19950299"/>
<dbReference type="EMBL" id="JH767161">
    <property type="protein sequence ID" value="EQC33052.1"/>
    <property type="molecule type" value="Genomic_DNA"/>
</dbReference>
<dbReference type="VEuPathDB" id="FungiDB:SDRG_09572"/>
<gene>
    <name evidence="2" type="ORF">SDRG_09572</name>
</gene>
<reference evidence="2 3" key="1">
    <citation type="submission" date="2012-04" db="EMBL/GenBank/DDBJ databases">
        <title>The Genome Sequence of Saprolegnia declina VS20.</title>
        <authorList>
            <consortium name="The Broad Institute Genome Sequencing Platform"/>
            <person name="Russ C."/>
            <person name="Nusbaum C."/>
            <person name="Tyler B."/>
            <person name="van West P."/>
            <person name="Dieguez-Uribeondo J."/>
            <person name="de Bruijn I."/>
            <person name="Tripathy S."/>
            <person name="Jiang R."/>
            <person name="Young S.K."/>
            <person name="Zeng Q."/>
            <person name="Gargeya S."/>
            <person name="Fitzgerald M."/>
            <person name="Haas B."/>
            <person name="Abouelleil A."/>
            <person name="Alvarado L."/>
            <person name="Arachchi H.M."/>
            <person name="Berlin A."/>
            <person name="Chapman S.B."/>
            <person name="Goldberg J."/>
            <person name="Griggs A."/>
            <person name="Gujja S."/>
            <person name="Hansen M."/>
            <person name="Howarth C."/>
            <person name="Imamovic A."/>
            <person name="Larimer J."/>
            <person name="McCowen C."/>
            <person name="Montmayeur A."/>
            <person name="Murphy C."/>
            <person name="Neiman D."/>
            <person name="Pearson M."/>
            <person name="Priest M."/>
            <person name="Roberts A."/>
            <person name="Saif S."/>
            <person name="Shea T."/>
            <person name="Sisk P."/>
            <person name="Sykes S."/>
            <person name="Wortman J."/>
            <person name="Nusbaum C."/>
            <person name="Birren B."/>
        </authorList>
    </citation>
    <scope>NUCLEOTIDE SEQUENCE [LARGE SCALE GENOMIC DNA]</scope>
    <source>
        <strain evidence="2 3">VS20</strain>
    </source>
</reference>
<accession>T0RSE4</accession>
<sequence length="310" mass="33881">MTESEVRLQRYLGFYVDAKDERSAWCEAVVTHINRTTDTVRVHYVGYHERYNRWLTLDNLAPFQTFSSRSDKPLVPNRPIWSGDASVLTGFNSFIQESTHKVPEKAKGKGKKRKTIDYSSNRSRPRKAKPAAASTVEAPTEEPSVHSPQECMINPSRSMGVTLALSPVASPAKATSALLSSPSKDVQASLAALDRHVDSDKNLADVQNAIPGATERPLTKRVVSIKAGSPPRRATRSRTPHALIPRDGVNLSAPLKSSGATAPLVPDVVFQDMAPDARSELRETNLRHMHDASAFMAACIAEFQANVSTA</sequence>
<protein>
    <recommendedName>
        <fullName evidence="4">Tudor-knot domain-containing protein</fullName>
    </recommendedName>
</protein>
<evidence type="ECO:0000313" key="2">
    <source>
        <dbReference type="EMBL" id="EQC33052.1"/>
    </source>
</evidence>
<dbReference type="SUPFAM" id="SSF54160">
    <property type="entry name" value="Chromo domain-like"/>
    <property type="match status" value="1"/>
</dbReference>
<proteinExistence type="predicted"/>
<dbReference type="Proteomes" id="UP000030762">
    <property type="component" value="Unassembled WGS sequence"/>
</dbReference>
<name>T0RSE4_SAPDV</name>
<feature type="region of interest" description="Disordered" evidence="1">
    <location>
        <begin position="99"/>
        <end position="151"/>
    </location>
</feature>
<evidence type="ECO:0008006" key="4">
    <source>
        <dbReference type="Google" id="ProtNLM"/>
    </source>
</evidence>
<dbReference type="InParanoid" id="T0RSE4"/>
<evidence type="ECO:0000256" key="1">
    <source>
        <dbReference type="SAM" id="MobiDB-lite"/>
    </source>
</evidence>
<dbReference type="Gene3D" id="2.30.30.140">
    <property type="match status" value="1"/>
</dbReference>
<dbReference type="InterPro" id="IPR016197">
    <property type="entry name" value="Chromo-like_dom_sf"/>
</dbReference>
<dbReference type="RefSeq" id="XP_008613738.1">
    <property type="nucleotide sequence ID" value="XM_008615516.1"/>
</dbReference>
<dbReference type="OMA" id="VTHINRT"/>